<proteinExistence type="predicted"/>
<reference evidence="1 2" key="1">
    <citation type="journal article" date="2016" name="Microbes Environ.">
        <title>Phylogenetically diverse aerobic anoxygenic phototrophic bacteria isolated from epilithic biofilms in Tama river, Japan.</title>
        <authorList>
            <person name="Hirose S."/>
            <person name="Matsuura K."/>
            <person name="Haruta S."/>
        </authorList>
    </citation>
    <scope>NUCLEOTIDE SEQUENCE [LARGE SCALE GENOMIC DNA]</scope>
    <source>
        <strain evidence="1 2">S08</strain>
    </source>
</reference>
<dbReference type="EMBL" id="AP025637">
    <property type="protein sequence ID" value="BDG71975.1"/>
    <property type="molecule type" value="Genomic_DNA"/>
</dbReference>
<organism evidence="1 2">
    <name type="scientific">Roseomonas fluvialis</name>
    <dbReference type="NCBI Taxonomy" id="1750527"/>
    <lineage>
        <taxon>Bacteria</taxon>
        <taxon>Pseudomonadati</taxon>
        <taxon>Pseudomonadota</taxon>
        <taxon>Alphaproteobacteria</taxon>
        <taxon>Acetobacterales</taxon>
        <taxon>Roseomonadaceae</taxon>
        <taxon>Roseomonas</taxon>
    </lineage>
</organism>
<dbReference type="RefSeq" id="WP_244459195.1">
    <property type="nucleotide sequence ID" value="NZ_AP025637.1"/>
</dbReference>
<evidence type="ECO:0000313" key="2">
    <source>
        <dbReference type="Proteomes" id="UP000831327"/>
    </source>
</evidence>
<evidence type="ECO:0000313" key="1">
    <source>
        <dbReference type="EMBL" id="BDG71975.1"/>
    </source>
</evidence>
<accession>A0ABM7Y2E8</accession>
<gene>
    <name evidence="1" type="ORF">Rmf_19040</name>
</gene>
<name>A0ABM7Y2E8_9PROT</name>
<keyword evidence="2" id="KW-1185">Reference proteome</keyword>
<dbReference type="Proteomes" id="UP000831327">
    <property type="component" value="Chromosome"/>
</dbReference>
<protein>
    <submittedName>
        <fullName evidence="1">Uncharacterized protein</fullName>
    </submittedName>
</protein>
<sequence>MLVTWNTPDGTEVALVERLAFVQGGMTVYFRDGRAVPVRLSADAVAEIRRLYYADAITRLVIDPPPS</sequence>